<dbReference type="InterPro" id="IPR005715">
    <property type="entry name" value="Glu_5kinase/COase_Synthase"/>
</dbReference>
<dbReference type="EMBL" id="CATKSH010000005">
    <property type="protein sequence ID" value="CAI9120262.1"/>
    <property type="molecule type" value="Genomic_DNA"/>
</dbReference>
<keyword evidence="4 8" id="KW-0808">Transferase</keyword>
<dbReference type="PANTHER" id="PTHR43654:SF1">
    <property type="entry name" value="ISOPENTENYL PHOSPHATE KINASE"/>
    <property type="match status" value="1"/>
</dbReference>
<comment type="pathway">
    <text evidence="8">Amino-acid biosynthesis; L-proline biosynthesis; L-glutamate 5-semialdehyde from L-glutamate: step 1/2.</text>
</comment>
<comment type="subcellular location">
    <subcellularLocation>
        <location evidence="8">Cytoplasm</location>
    </subcellularLocation>
</comment>
<feature type="domain" description="PUA" evidence="9">
    <location>
        <begin position="287"/>
        <end position="369"/>
    </location>
</feature>
<feature type="binding site" evidence="8">
    <location>
        <begin position="180"/>
        <end position="181"/>
    </location>
    <ligand>
        <name>ATP</name>
        <dbReference type="ChEBI" id="CHEBI:30616"/>
    </ligand>
</feature>
<evidence type="ECO:0000256" key="3">
    <source>
        <dbReference type="ARBA" id="ARBA00022650"/>
    </source>
</evidence>
<feature type="binding site" evidence="8">
    <location>
        <position position="148"/>
    </location>
    <ligand>
        <name>substrate</name>
    </ligand>
</feature>
<dbReference type="RefSeq" id="WP_289842507.1">
    <property type="nucleotide sequence ID" value="NZ_CATKSH010000005.1"/>
</dbReference>
<keyword evidence="3 8" id="KW-0641">Proline biosynthesis</keyword>
<evidence type="ECO:0000256" key="5">
    <source>
        <dbReference type="ARBA" id="ARBA00022741"/>
    </source>
</evidence>
<accession>A0AA35XXG2</accession>
<comment type="function">
    <text evidence="8">Catalyzes the transfer of a phosphate group to glutamate to form L-glutamate 5-phosphate.</text>
</comment>
<organism evidence="10 11">
    <name type="scientific">Brytella acorum</name>
    <dbReference type="NCBI Taxonomy" id="2959299"/>
    <lineage>
        <taxon>Bacteria</taxon>
        <taxon>Pseudomonadati</taxon>
        <taxon>Pseudomonadota</taxon>
        <taxon>Alphaproteobacteria</taxon>
        <taxon>Acetobacterales</taxon>
        <taxon>Acetobacteraceae</taxon>
        <taxon>Brytella</taxon>
    </lineage>
</organism>
<dbReference type="Pfam" id="PF01472">
    <property type="entry name" value="PUA"/>
    <property type="match status" value="1"/>
</dbReference>
<name>A0AA35XXG2_9PROT</name>
<feature type="binding site" evidence="8">
    <location>
        <position position="160"/>
    </location>
    <ligand>
        <name>substrate</name>
    </ligand>
</feature>
<evidence type="ECO:0000259" key="9">
    <source>
        <dbReference type="SMART" id="SM00359"/>
    </source>
</evidence>
<keyword evidence="5 8" id="KW-0547">Nucleotide-binding</keyword>
<keyword evidence="2 8" id="KW-0028">Amino-acid biosynthesis</keyword>
<dbReference type="InterPro" id="IPR036974">
    <property type="entry name" value="PUA_sf"/>
</dbReference>
<dbReference type="SUPFAM" id="SSF88697">
    <property type="entry name" value="PUA domain-like"/>
    <property type="match status" value="1"/>
</dbReference>
<keyword evidence="1 8" id="KW-0963">Cytoplasm</keyword>
<dbReference type="SMART" id="SM00359">
    <property type="entry name" value="PUA"/>
    <property type="match status" value="1"/>
</dbReference>
<dbReference type="PROSITE" id="PS50890">
    <property type="entry name" value="PUA"/>
    <property type="match status" value="1"/>
</dbReference>
<dbReference type="PIRSF" id="PIRSF000729">
    <property type="entry name" value="GK"/>
    <property type="match status" value="1"/>
</dbReference>
<dbReference type="InterPro" id="IPR041739">
    <property type="entry name" value="G5K_ProB"/>
</dbReference>
<dbReference type="Gene3D" id="2.30.130.10">
    <property type="entry name" value="PUA domain"/>
    <property type="match status" value="1"/>
</dbReference>
<comment type="caution">
    <text evidence="10">The sequence shown here is derived from an EMBL/GenBank/DDBJ whole genome shotgun (WGS) entry which is preliminary data.</text>
</comment>
<proteinExistence type="inferred from homology"/>
<dbReference type="PANTHER" id="PTHR43654">
    <property type="entry name" value="GLUTAMATE 5-KINASE"/>
    <property type="match status" value="1"/>
</dbReference>
<keyword evidence="11" id="KW-1185">Reference proteome</keyword>
<dbReference type="CDD" id="cd04242">
    <property type="entry name" value="AAK_G5K_ProB"/>
    <property type="match status" value="1"/>
</dbReference>
<feature type="binding site" evidence="8">
    <location>
        <position position="61"/>
    </location>
    <ligand>
        <name>substrate</name>
    </ligand>
</feature>
<comment type="similarity">
    <text evidence="8">Belongs to the glutamate 5-kinase family.</text>
</comment>
<dbReference type="InterPro" id="IPR002478">
    <property type="entry name" value="PUA"/>
</dbReference>
<evidence type="ECO:0000256" key="1">
    <source>
        <dbReference type="ARBA" id="ARBA00022490"/>
    </source>
</evidence>
<dbReference type="NCBIfam" id="TIGR01027">
    <property type="entry name" value="proB"/>
    <property type="match status" value="1"/>
</dbReference>
<protein>
    <recommendedName>
        <fullName evidence="8">Glutamate 5-kinase</fullName>
        <ecNumber evidence="8">2.7.2.11</ecNumber>
    </recommendedName>
    <alternativeName>
        <fullName evidence="8">Gamma-glutamyl kinase</fullName>
        <shortName evidence="8">GK</shortName>
    </alternativeName>
</protein>
<dbReference type="GO" id="GO:0004349">
    <property type="term" value="F:glutamate 5-kinase activity"/>
    <property type="evidence" value="ECO:0007669"/>
    <property type="project" value="UniProtKB-UniRule"/>
</dbReference>
<dbReference type="PRINTS" id="PR00474">
    <property type="entry name" value="GLU5KINASE"/>
</dbReference>
<keyword evidence="7 8" id="KW-0067">ATP-binding</keyword>
<evidence type="ECO:0000256" key="6">
    <source>
        <dbReference type="ARBA" id="ARBA00022777"/>
    </source>
</evidence>
<evidence type="ECO:0000256" key="7">
    <source>
        <dbReference type="ARBA" id="ARBA00022840"/>
    </source>
</evidence>
<dbReference type="InterPro" id="IPR036393">
    <property type="entry name" value="AceGlu_kinase-like_sf"/>
</dbReference>
<dbReference type="FunFam" id="3.40.1160.10:FF:000018">
    <property type="entry name" value="Glutamate 5-kinase"/>
    <property type="match status" value="1"/>
</dbReference>
<evidence type="ECO:0000256" key="2">
    <source>
        <dbReference type="ARBA" id="ARBA00022605"/>
    </source>
</evidence>
<sequence>MTDIAAAANPLAGSRRVVVKIGSALLVDVKNAVLREAWLESVCKDIVRLRRSGMEVVVVSSGAIALARATLGLVGRRLRLDEKQAAASVGQIRLAQAWSGALKQHDIVAAQLLLTPDDTEIRARHLNARATIQTLLALGCVPVINENDAVATTEMRFGDNDRLAARVAQMIDADGVVLLSDIDGLYTADPRLDPRAEHIGLVERLTDDVMKMGGAPPPGYSSGGMHTKLLAARIATAAGAWMAIAQGQGDRPLGRLLDGERCTWFRPAEEKNSARKRWIASGLHSRGRLVVDQGACEALRQGASLLPAGLKSVEGDFVRGDLVAIVNEEGYECGRGLVEYDAREIARLAGHRSDEMDAILGYRGQACLIHRDDLVMSSVRG</sequence>
<dbReference type="InterPro" id="IPR011529">
    <property type="entry name" value="Glu_5kinase"/>
</dbReference>
<feature type="binding site" evidence="8">
    <location>
        <begin position="222"/>
        <end position="228"/>
    </location>
    <ligand>
        <name>ATP</name>
        <dbReference type="ChEBI" id="CHEBI:30616"/>
    </ligand>
</feature>
<dbReference type="EC" id="2.7.2.11" evidence="8"/>
<evidence type="ECO:0000256" key="8">
    <source>
        <dbReference type="HAMAP-Rule" id="MF_00456"/>
    </source>
</evidence>
<dbReference type="GO" id="GO:0055129">
    <property type="term" value="P:L-proline biosynthetic process"/>
    <property type="evidence" value="ECO:0007669"/>
    <property type="project" value="UniProtKB-UniRule"/>
</dbReference>
<dbReference type="SUPFAM" id="SSF53633">
    <property type="entry name" value="Carbamate kinase-like"/>
    <property type="match status" value="1"/>
</dbReference>
<evidence type="ECO:0000313" key="10">
    <source>
        <dbReference type="EMBL" id="CAI9120262.1"/>
    </source>
</evidence>
<dbReference type="Gene3D" id="3.40.1160.10">
    <property type="entry name" value="Acetylglutamate kinase-like"/>
    <property type="match status" value="2"/>
</dbReference>
<dbReference type="CDD" id="cd21157">
    <property type="entry name" value="PUA_G5K"/>
    <property type="match status" value="1"/>
</dbReference>
<dbReference type="InterPro" id="IPR001057">
    <property type="entry name" value="Glu/AcGlu_kinase"/>
</dbReference>
<dbReference type="InterPro" id="IPR015947">
    <property type="entry name" value="PUA-like_sf"/>
</dbReference>
<evidence type="ECO:0000313" key="11">
    <source>
        <dbReference type="Proteomes" id="UP001176960"/>
    </source>
</evidence>
<dbReference type="GO" id="GO:0005829">
    <property type="term" value="C:cytosol"/>
    <property type="evidence" value="ECO:0007669"/>
    <property type="project" value="TreeGrafter"/>
</dbReference>
<dbReference type="Pfam" id="PF00696">
    <property type="entry name" value="AA_kinase"/>
    <property type="match status" value="1"/>
</dbReference>
<gene>
    <name evidence="8 10" type="primary">proB</name>
    <name evidence="10" type="ORF">LMG32879_001094</name>
</gene>
<evidence type="ECO:0000256" key="4">
    <source>
        <dbReference type="ARBA" id="ARBA00022679"/>
    </source>
</evidence>
<dbReference type="FunFam" id="2.30.130.10:FF:000007">
    <property type="entry name" value="Glutamate 5-kinase"/>
    <property type="match status" value="1"/>
</dbReference>
<keyword evidence="6 8" id="KW-0418">Kinase</keyword>
<reference evidence="10" key="1">
    <citation type="submission" date="2023-03" db="EMBL/GenBank/DDBJ databases">
        <authorList>
            <person name="Cleenwerck I."/>
        </authorList>
    </citation>
    <scope>NUCLEOTIDE SEQUENCE</scope>
    <source>
        <strain evidence="10">LMG 32879</strain>
    </source>
</reference>
<dbReference type="GO" id="GO:0003723">
    <property type="term" value="F:RNA binding"/>
    <property type="evidence" value="ECO:0007669"/>
    <property type="project" value="InterPro"/>
</dbReference>
<dbReference type="InterPro" id="IPR001048">
    <property type="entry name" value="Asp/Glu/Uridylate_kinase"/>
</dbReference>
<dbReference type="GO" id="GO:0005524">
    <property type="term" value="F:ATP binding"/>
    <property type="evidence" value="ECO:0007669"/>
    <property type="project" value="UniProtKB-KW"/>
</dbReference>
<dbReference type="AlphaFoldDB" id="A0AA35XXG2"/>
<feature type="binding site" evidence="8">
    <location>
        <position position="20"/>
    </location>
    <ligand>
        <name>ATP</name>
        <dbReference type="ChEBI" id="CHEBI:30616"/>
    </ligand>
</feature>
<dbReference type="Proteomes" id="UP001176960">
    <property type="component" value="Unassembled WGS sequence"/>
</dbReference>
<comment type="catalytic activity">
    <reaction evidence="8">
        <text>L-glutamate + ATP = L-glutamyl 5-phosphate + ADP</text>
        <dbReference type="Rhea" id="RHEA:14877"/>
        <dbReference type="ChEBI" id="CHEBI:29985"/>
        <dbReference type="ChEBI" id="CHEBI:30616"/>
        <dbReference type="ChEBI" id="CHEBI:58274"/>
        <dbReference type="ChEBI" id="CHEBI:456216"/>
        <dbReference type="EC" id="2.7.2.11"/>
    </reaction>
</comment>
<dbReference type="HAMAP" id="MF_00456">
    <property type="entry name" value="ProB"/>
    <property type="match status" value="1"/>
</dbReference>